<gene>
    <name evidence="9" type="ORF">EVAR_34098_1</name>
</gene>
<sequence length="171" mass="20394">MAFSRSPYSVNCAIFPFCSRCSGRRSALWFATNSHFGFQSEKLIDAVYAVPWECMDVPNRRAVLMLLRRVQTPIRISALGLADVGVQTMLGKKWRWTGHRIRAPQEKWSKSVTDWYRRDEKSNRGRQQTRWEDDLKLTAEHHWRRVAWDRTRWKLLEEAYAKRHTELRDIL</sequence>
<proteinExistence type="predicted"/>
<evidence type="ECO:0000256" key="6">
    <source>
        <dbReference type="ARBA" id="ARBA00023136"/>
    </source>
</evidence>
<comment type="caution">
    <text evidence="9">The sequence shown here is derived from an EMBL/GenBank/DDBJ whole genome shotgun (WGS) entry which is preliminary data.</text>
</comment>
<dbReference type="GO" id="GO:0007165">
    <property type="term" value="P:signal transduction"/>
    <property type="evidence" value="ECO:0007669"/>
    <property type="project" value="UniProtKB-KW"/>
</dbReference>
<dbReference type="GO" id="GO:0005549">
    <property type="term" value="F:odorant binding"/>
    <property type="evidence" value="ECO:0007669"/>
    <property type="project" value="InterPro"/>
</dbReference>
<dbReference type="Pfam" id="PF02949">
    <property type="entry name" value="7tm_6"/>
    <property type="match status" value="1"/>
</dbReference>
<keyword evidence="3" id="KW-0812">Transmembrane</keyword>
<dbReference type="OrthoDB" id="410104at2759"/>
<reference evidence="9 10" key="1">
    <citation type="journal article" date="2019" name="Commun. Biol.">
        <title>The bagworm genome reveals a unique fibroin gene that provides high tensile strength.</title>
        <authorList>
            <person name="Kono N."/>
            <person name="Nakamura H."/>
            <person name="Ohtoshi R."/>
            <person name="Tomita M."/>
            <person name="Numata K."/>
            <person name="Arakawa K."/>
        </authorList>
    </citation>
    <scope>NUCLEOTIDE SEQUENCE [LARGE SCALE GENOMIC DNA]</scope>
</reference>
<dbReference type="GO" id="GO:0016020">
    <property type="term" value="C:membrane"/>
    <property type="evidence" value="ECO:0007669"/>
    <property type="project" value="UniProtKB-SubCell"/>
</dbReference>
<dbReference type="InterPro" id="IPR004117">
    <property type="entry name" value="7tm6_olfct_rcpt"/>
</dbReference>
<evidence type="ECO:0000256" key="3">
    <source>
        <dbReference type="ARBA" id="ARBA00022692"/>
    </source>
</evidence>
<keyword evidence="5" id="KW-1133">Transmembrane helix</keyword>
<dbReference type="GO" id="GO:0004984">
    <property type="term" value="F:olfactory receptor activity"/>
    <property type="evidence" value="ECO:0007669"/>
    <property type="project" value="InterPro"/>
</dbReference>
<evidence type="ECO:0000256" key="5">
    <source>
        <dbReference type="ARBA" id="ARBA00022989"/>
    </source>
</evidence>
<evidence type="ECO:0000313" key="10">
    <source>
        <dbReference type="Proteomes" id="UP000299102"/>
    </source>
</evidence>
<evidence type="ECO:0000256" key="1">
    <source>
        <dbReference type="ARBA" id="ARBA00004141"/>
    </source>
</evidence>
<evidence type="ECO:0000256" key="2">
    <source>
        <dbReference type="ARBA" id="ARBA00022606"/>
    </source>
</evidence>
<accession>A0A4C1WLD6</accession>
<keyword evidence="8" id="KW-0807">Transducer</keyword>
<evidence type="ECO:0000313" key="9">
    <source>
        <dbReference type="EMBL" id="GBP51312.1"/>
    </source>
</evidence>
<dbReference type="AlphaFoldDB" id="A0A4C1WLD6"/>
<name>A0A4C1WLD6_EUMVA</name>
<evidence type="ECO:0000256" key="7">
    <source>
        <dbReference type="ARBA" id="ARBA00023170"/>
    </source>
</evidence>
<keyword evidence="7" id="KW-0675">Receptor</keyword>
<protein>
    <submittedName>
        <fullName evidence="9">Uncharacterized protein</fullName>
    </submittedName>
</protein>
<dbReference type="Proteomes" id="UP000299102">
    <property type="component" value="Unassembled WGS sequence"/>
</dbReference>
<comment type="subcellular location">
    <subcellularLocation>
        <location evidence="1">Membrane</location>
        <topology evidence="1">Multi-pass membrane protein</topology>
    </subcellularLocation>
</comment>
<dbReference type="EMBL" id="BGZK01000579">
    <property type="protein sequence ID" value="GBP51312.1"/>
    <property type="molecule type" value="Genomic_DNA"/>
</dbReference>
<keyword evidence="6" id="KW-0472">Membrane</keyword>
<keyword evidence="4" id="KW-0552">Olfaction</keyword>
<evidence type="ECO:0000256" key="8">
    <source>
        <dbReference type="ARBA" id="ARBA00023224"/>
    </source>
</evidence>
<keyword evidence="2" id="KW-0716">Sensory transduction</keyword>
<organism evidence="9 10">
    <name type="scientific">Eumeta variegata</name>
    <name type="common">Bagworm moth</name>
    <name type="synonym">Eumeta japonica</name>
    <dbReference type="NCBI Taxonomy" id="151549"/>
    <lineage>
        <taxon>Eukaryota</taxon>
        <taxon>Metazoa</taxon>
        <taxon>Ecdysozoa</taxon>
        <taxon>Arthropoda</taxon>
        <taxon>Hexapoda</taxon>
        <taxon>Insecta</taxon>
        <taxon>Pterygota</taxon>
        <taxon>Neoptera</taxon>
        <taxon>Endopterygota</taxon>
        <taxon>Lepidoptera</taxon>
        <taxon>Glossata</taxon>
        <taxon>Ditrysia</taxon>
        <taxon>Tineoidea</taxon>
        <taxon>Psychidae</taxon>
        <taxon>Oiketicinae</taxon>
        <taxon>Eumeta</taxon>
    </lineage>
</organism>
<keyword evidence="10" id="KW-1185">Reference proteome</keyword>
<evidence type="ECO:0000256" key="4">
    <source>
        <dbReference type="ARBA" id="ARBA00022725"/>
    </source>
</evidence>